<dbReference type="Pfam" id="PF13385">
    <property type="entry name" value="Laminin_G_3"/>
    <property type="match status" value="1"/>
</dbReference>
<feature type="disulfide bond" evidence="15">
    <location>
        <begin position="1268"/>
        <end position="1283"/>
    </location>
</feature>
<dbReference type="SUPFAM" id="SSF49854">
    <property type="entry name" value="Spermadhesin, CUB domain"/>
    <property type="match status" value="1"/>
</dbReference>
<dbReference type="InterPro" id="IPR000998">
    <property type="entry name" value="MAM_dom"/>
</dbReference>
<feature type="disulfide bond" evidence="15">
    <location>
        <begin position="1287"/>
        <end position="1299"/>
    </location>
</feature>
<feature type="domain" description="MAM" evidence="22">
    <location>
        <begin position="1351"/>
        <end position="1509"/>
    </location>
</feature>
<evidence type="ECO:0000259" key="19">
    <source>
        <dbReference type="PROSITE" id="PS50011"/>
    </source>
</evidence>
<feature type="transmembrane region" description="Helical" evidence="17">
    <location>
        <begin position="2829"/>
        <end position="2850"/>
    </location>
</feature>
<evidence type="ECO:0000256" key="4">
    <source>
        <dbReference type="ARBA" id="ARBA00022692"/>
    </source>
</evidence>
<dbReference type="InterPro" id="IPR035914">
    <property type="entry name" value="Sperma_CUB_dom_sf"/>
</dbReference>
<organism evidence="26 27">
    <name type="scientific">Actinia tenebrosa</name>
    <name type="common">Australian red waratah sea anemone</name>
    <dbReference type="NCBI Taxonomy" id="6105"/>
    <lineage>
        <taxon>Eukaryota</taxon>
        <taxon>Metazoa</taxon>
        <taxon>Cnidaria</taxon>
        <taxon>Anthozoa</taxon>
        <taxon>Hexacorallia</taxon>
        <taxon>Actiniaria</taxon>
        <taxon>Actiniidae</taxon>
        <taxon>Actinia</taxon>
    </lineage>
</organism>
<accession>A0A6P8HYZ8</accession>
<dbReference type="FunFam" id="1.20.1070.10:FF:000393">
    <property type="entry name" value="Predicted protein"/>
    <property type="match status" value="1"/>
</dbReference>
<dbReference type="GO" id="GO:0007189">
    <property type="term" value="P:adenylate cyclase-activating G protein-coupled receptor signaling pathway"/>
    <property type="evidence" value="ECO:0007669"/>
    <property type="project" value="TreeGrafter"/>
</dbReference>
<feature type="domain" description="C-type lectin" evidence="21">
    <location>
        <begin position="503"/>
        <end position="607"/>
    </location>
</feature>
<feature type="domain" description="G-protein coupled receptors family 1 profile" evidence="23">
    <location>
        <begin position="2724"/>
        <end position="2988"/>
    </location>
</feature>
<gene>
    <name evidence="27" type="primary">LOC116297509</name>
</gene>
<feature type="disulfide bond" evidence="15">
    <location>
        <begin position="1232"/>
        <end position="1247"/>
    </location>
</feature>
<dbReference type="Gene3D" id="4.10.400.10">
    <property type="entry name" value="Low-density Lipoprotein Receptor"/>
    <property type="match status" value="3"/>
</dbReference>
<feature type="domain" description="CUB" evidence="18">
    <location>
        <begin position="2300"/>
        <end position="2421"/>
    </location>
</feature>
<dbReference type="InterPro" id="IPR002172">
    <property type="entry name" value="LDrepeatLR_classA_rpt"/>
</dbReference>
<evidence type="ECO:0000313" key="26">
    <source>
        <dbReference type="Proteomes" id="UP000515163"/>
    </source>
</evidence>
<dbReference type="CDD" id="cd00037">
    <property type="entry name" value="CLECT"/>
    <property type="match status" value="2"/>
</dbReference>
<evidence type="ECO:0000313" key="27">
    <source>
        <dbReference type="RefSeq" id="XP_031561609.1"/>
    </source>
</evidence>
<dbReference type="Gene3D" id="2.60.120.260">
    <property type="entry name" value="Galactose-binding domain-like"/>
    <property type="match status" value="1"/>
</dbReference>
<feature type="domain" description="MAM" evidence="22">
    <location>
        <begin position="67"/>
        <end position="223"/>
    </location>
</feature>
<dbReference type="InterPro" id="IPR013320">
    <property type="entry name" value="ConA-like_dom_sf"/>
</dbReference>
<dbReference type="PROSITE" id="PS50060">
    <property type="entry name" value="MAM_2"/>
    <property type="match status" value="5"/>
</dbReference>
<dbReference type="InterPro" id="IPR036055">
    <property type="entry name" value="LDL_receptor-like_sf"/>
</dbReference>
<feature type="transmembrane region" description="Helical" evidence="17">
    <location>
        <begin position="2789"/>
        <end position="2808"/>
    </location>
</feature>
<feature type="domain" description="PA14" evidence="24">
    <location>
        <begin position="761"/>
        <end position="934"/>
    </location>
</feature>
<dbReference type="Proteomes" id="UP000515163">
    <property type="component" value="Unplaced"/>
</dbReference>
<dbReference type="PRINTS" id="PR00237">
    <property type="entry name" value="GPCRRHODOPSN"/>
</dbReference>
<dbReference type="GO" id="GO:0009755">
    <property type="term" value="P:hormone-mediated signaling pathway"/>
    <property type="evidence" value="ECO:0007669"/>
    <property type="project" value="TreeGrafter"/>
</dbReference>
<protein>
    <submittedName>
        <fullName evidence="27">Uncharacterized protein LOC116297509 isoform X1</fullName>
    </submittedName>
</protein>
<dbReference type="SMART" id="SM00042">
    <property type="entry name" value="CUB"/>
    <property type="match status" value="1"/>
</dbReference>
<dbReference type="Pfam" id="PF13855">
    <property type="entry name" value="LRR_8"/>
    <property type="match status" value="2"/>
</dbReference>
<keyword evidence="5" id="KW-0479">Metal-binding</keyword>
<dbReference type="PROSITE" id="PS50011">
    <property type="entry name" value="PROTEIN_KINASE_DOM"/>
    <property type="match status" value="1"/>
</dbReference>
<feature type="domain" description="Protein kinase" evidence="19">
    <location>
        <begin position="3057"/>
        <end position="3353"/>
    </location>
</feature>
<evidence type="ECO:0000256" key="9">
    <source>
        <dbReference type="ARBA" id="ARBA00023040"/>
    </source>
</evidence>
<feature type="domain" description="MAM" evidence="22">
    <location>
        <begin position="2184"/>
        <end position="2302"/>
    </location>
</feature>
<comment type="subcellular location">
    <subcellularLocation>
        <location evidence="1">Cell membrane</location>
        <topology evidence="1">Multi-pass membrane protein</topology>
    </subcellularLocation>
</comment>
<dbReference type="Pfam" id="PF00629">
    <property type="entry name" value="MAM"/>
    <property type="match status" value="5"/>
</dbReference>
<dbReference type="PANTHER" id="PTHR24372:SF77">
    <property type="entry name" value="G-PROTEIN COUPLED RECEPTORS FAMILY 1 PROFILE DOMAIN-CONTAINING PROTEIN"/>
    <property type="match status" value="1"/>
</dbReference>
<dbReference type="Gene3D" id="2.60.120.290">
    <property type="entry name" value="Spermadhesin, CUB domain"/>
    <property type="match status" value="1"/>
</dbReference>
<dbReference type="OrthoDB" id="5986140at2759"/>
<feature type="domain" description="Laminin G" evidence="20">
    <location>
        <begin position="1975"/>
        <end position="2145"/>
    </location>
</feature>
<sequence>MSTRSRNYHAILLISIIANKPRFKERQQILRSTRRLLVQRMEFQQILMILDILSTMINIISTQTTDYGCNFDSSFCNWTQNTSNPLQWTRLRYKTPSLNTGPSADASGSGSYIYIEASSPRKYGDTARLISPVIEGPHCMSFMYYMFGSTMGSVVVYVNNNRTSDAIPVWIKSRNQYDKWRQANVYIDDENSYQIFIDGVRGLSYESDAAIDDIKFAKGKCQNLTYQLIHVHYKEEFNLFKLDTVPPYNAWIYDFSFHALQTKNHENDTLYFVYPNKKCTKTLLSKTFSVSNKDCTPFEFLYASKSRNSGNNKIMLLDRVNESQGIALESRGRCCGELVMDYFYANVTIEDLSTCPPGWVSVGKSCYQYIIGSLSWNGARLHCVTRGGHIATPWTMSRMNSLNNYLNKLQFGNPRVAFVGATVIEHGHWEWFSGASVNPIFWGPGQPSWDGQCGNLIKGEEWDSNWLGYGWKLNDEPCNDPSSFICQKKMTPNKTCESDWFALSNNCYHIYFGLSTWENAKQICQEKGGHLASLDNESTMNAMTAKLDTFSYLKGYNAKVFVGLRNVGQFRWVNGQQVSSSLWHGGAVDKYSSKTCGALTPYAGSWRMTQYDCSYYLIDYLCQTEKRNKVNPGMAETNSSVSIGEPSFVVDGSYATCFQTKKEDHPSIRIELRNEIYVSAVQIIIRRGCCLDKNADLRVYLGEEGSIPAECTVFQYVFPSSNKYFVCNASHKTRYLVLRAFGSNAILSLCEVIVYGSDTSQEFQGVFQELWYGVSSNYLSNLRVNPRFPFQPDAVSTIKDFDAPYDININYGQRLSTYLQVPSNGNYTFYVACNNECELSITTIDAFTETINESMTSEEDSSGTALLNLFFKYNVEHNDWTRYPTLQTSSPVPLSTCHLYKVVLLMKQGIGKDCASVGMRLPNGTYERPIPSRRLYWVNPGTREIYFELKEHNDVIKVDTGTKGLIIKASYKYCCRGIYCPNCPIKLQFRVLDSIITVAESLAMDCQENDFTATLNILAQPRDYFMNISYSFCHGLDEKIEQKIVGTLTVLPKVYLGCNFIKNTCSWKNENGWNLTRKLQSYDSKRSFLSLNQQRKALLETDWILSSHVLKTLGFCLRFNYLLPTLTNSQLQVVLKHRSNQNDTLLWSLRGYQGNGWSSGQLSWKALDHDFKVIFIGTSVSNDSISIGLDSVTLESALCPRVPIHSSPDYRCQKDNQFQCANGICINKDLVCDGDHFCIDGSDEKNCKCLSNQFSCSSGECVTASQLCNGIEDCKDGSDERQCKDSCSHDQFQCLSGSCIPWSQTCDHYYQCEDQSDEPEICGLGFCPLNNQSCMGTENRTQNQECASNKVECDFERGLCGLTHDRGGSFQWLINSGPTPTKETGPNYDHTNMDNKGKYIYIEASDEQAGEKALLSSDFIKGTQSVCIQFWYHMSGIETGSLNIYRKSNNSMNLLWSQSGDKGNSWLFGQVGYLSKKTHRIILEGVIGSGPCGDIAIDDLSISFDRCTTPSEDIGSLRCDFDKDICNWKASNFWQVQPSSANKHNLDNIYRSDGYVFLLPSKSQPIWEQFISPVIKTSFGVRCFKFWYTLVVGGKLSTGIKVSVKTKIKTMEVWSWTEDTYGWQYAQIPLNYSQYYQVVIEGRKVTKYPKLGIDDIVFSKETCDIIPRYVDPPEIYKETFGAIKHWKLDKSDNDVKPVGAVTYLRDRGRFVTCLDGKTAYLETPAIDIRLTSFSITCWVMFMDTGVMNHIYSDWTDPFQFRFYVYQGNLMAELRGKGNVNTLIHLTTALSTSKGWKHVGFVWDRQSRSAYLYENALLKTMKGLPHNMDVDLKLTGHTSFEIGAKKDTNQFLRGCLRDLMVFDRAIDYHTMRLLYSPSREMCPIRSTITDDCCVFPYTYKNQSYDTCVYRESGFMCGTTSKSIDGKCKVDEECGNVKDNWCGWEKVGSSGNQWKRGTLQDMMKVKLVYSSNPGDYEASFSENHSGYINYTGLPDMTSLTICMWLKTKDQKNAGTPFVYRVYSEDAGSYVIAVALFDYRNIFVHVGRTYSKKLNIFLNDGIWHHVCIRWNNKDGFIALVVDGTQYKGTSFARGYVIPGNGEFIIGATSSYSRLVNGNVGQFVGTVSDVNIWTYLISVKDIKLMKLGCGGQLSKPLMSWDLFKDFFVGNVTVRQSASCKDMEGVRVFMASDNAASDPGMMSSIYMSPIFRSSHLSYGQCLRFLYLIYGPGTRKLRIYQHLKVDNFVKRLVWFVNTSNSTDSAWHYGKASISGVSEFKISLEGTQGNEPGYIAVKGINVADGYCETLNTNVNRVYFKRLSKPSGILHSSFYPGYYTLNEQSTWYIKVKPDHFIRLYFLSFDFEDDQVCVKDSVSVYDAGKIKRIGKYCGSRYPQFVDSSNNVMIVVFKSDEDIIRTGFKARYEAIPKRKVITNETCTSYEGCPLNCECSLMSSDPESIMITTRRGVTLTTIPADVPENTRALMLCKNRIDRLPAETSNGNSKNIEYLDLSHNIIIDIHASALQNLTRLKTLRLNYNFLISLTGKTFSGLAQLTTLDLSNNLLSHIPSTLLSSQASLSSLSLRANRLTSIEPTTFKNNRNLTSLYINHNDLKEIPDELFRNLKHLKILNLSHNKIKVFSAAMFEGLTSLEKLYLENNLPITLSPNIFKSLTSLKELHVDGFFLCCYAKKAIPNVKCISPKDFFSSCSDLMKNKTLQIFIWILGLSALLGNFFVVILRSVFKEDNKVHSFLLTNLAVADFLMGVYMLILAIKDVTFQGEYFKHDFTWRTGKTCKLAGALSLLSSEASVLLLTLITADRFKSIVFPFRFGKLRMKGACFIVALIWTIGILLSVIPLLDVSYFHDESRRVGYYGRSALCLPLQLTRDKLAGWEYSVIIFIVLNLISFTFILVAYILMFITVKRISSSIRSTVMSRESQMAKRMAFIIATDFFCWMPVIIIGILSLLDLFHDPEQQVYAWLAVFVLPVNSSINPILYTFSTPLLHNRLKFNKTLRDKWLSRTFLTSPSTIPVTRLNAVDSTRISRINSTAGFGYTNLVATNSRSVLDIPKEINANNFPKRSTQENLSTTANCSSYMPTMNLRLVEIPDVCKDDKQNASMGFVVAWSEAVPGEICLRLIKHLGKKDEQAWKKETSIVSSLTSSGEHPNLLKYCWHSRASEVNIRYNNESLPQIKPNALLICYDFVSSTSLEDYLKDSQTTINFDSLCAIALDLCNALEELHRHGVVHNNIKPSNIFIGRCLRFPPILAVLGGFSRAEKVKPGKSLGKYKTLNADLMLSKNIYQFGKILSTLIGHCKTLNKSIEIQSVMELCVDQVFIKMITPSHIKEILNEIWSSTEVWDTYL</sequence>
<evidence type="ECO:0000256" key="16">
    <source>
        <dbReference type="RuleBase" id="RU000688"/>
    </source>
</evidence>
<evidence type="ECO:0000256" key="12">
    <source>
        <dbReference type="ARBA" id="ARBA00023170"/>
    </source>
</evidence>
<evidence type="ECO:0000256" key="6">
    <source>
        <dbReference type="ARBA" id="ARBA00022737"/>
    </source>
</evidence>
<name>A0A6P8HYZ8_ACTTE</name>
<evidence type="ECO:0000256" key="1">
    <source>
        <dbReference type="ARBA" id="ARBA00004651"/>
    </source>
</evidence>
<feature type="transmembrane region" description="Helical" evidence="17">
    <location>
        <begin position="2934"/>
        <end position="2957"/>
    </location>
</feature>
<dbReference type="SMART" id="SM01381">
    <property type="entry name" value="7TM_GPCR_Srsx"/>
    <property type="match status" value="1"/>
</dbReference>
<keyword evidence="4 16" id="KW-0812">Transmembrane</keyword>
<dbReference type="PROSITE" id="PS01180">
    <property type="entry name" value="CUB"/>
    <property type="match status" value="1"/>
</dbReference>
<dbReference type="InterPro" id="IPR037524">
    <property type="entry name" value="PA14/GLEYA"/>
</dbReference>
<feature type="disulfide bond" evidence="15">
    <location>
        <begin position="1294"/>
        <end position="1312"/>
    </location>
</feature>
<dbReference type="SUPFAM" id="SSF49785">
    <property type="entry name" value="Galactose-binding domain-like"/>
    <property type="match status" value="1"/>
</dbReference>
<dbReference type="SMART" id="SM00192">
    <property type="entry name" value="LDLa"/>
    <property type="match status" value="3"/>
</dbReference>
<dbReference type="Gene3D" id="1.10.510.10">
    <property type="entry name" value="Transferase(Phosphotransferase) domain 1"/>
    <property type="match status" value="1"/>
</dbReference>
<dbReference type="InterPro" id="IPR016186">
    <property type="entry name" value="C-type_lectin-like/link_sf"/>
</dbReference>
<dbReference type="PROSITE" id="PS51820">
    <property type="entry name" value="PA14"/>
    <property type="match status" value="1"/>
</dbReference>
<dbReference type="InterPro" id="IPR000276">
    <property type="entry name" value="GPCR_Rhodpsn"/>
</dbReference>
<feature type="transmembrane region" description="Helical" evidence="17">
    <location>
        <begin position="2712"/>
        <end position="2731"/>
    </location>
</feature>
<feature type="domain" description="MAM" evidence="22">
    <location>
        <begin position="1517"/>
        <end position="1665"/>
    </location>
</feature>
<keyword evidence="2" id="KW-1003">Cell membrane</keyword>
<dbReference type="GeneID" id="116297509"/>
<feature type="domain" description="C-type lectin" evidence="21">
    <location>
        <begin position="362"/>
        <end position="487"/>
    </location>
</feature>
<dbReference type="CDD" id="cd00112">
    <property type="entry name" value="LDLa"/>
    <property type="match status" value="3"/>
</dbReference>
<dbReference type="InterPro" id="IPR001759">
    <property type="entry name" value="PTX_dom"/>
</dbReference>
<dbReference type="PROSITE" id="PS01209">
    <property type="entry name" value="LDLRA_1"/>
    <property type="match status" value="2"/>
</dbReference>
<feature type="disulfide bond" evidence="15">
    <location>
        <begin position="1249"/>
        <end position="1261"/>
    </location>
</feature>
<evidence type="ECO:0000259" key="18">
    <source>
        <dbReference type="PROSITE" id="PS01180"/>
    </source>
</evidence>
<dbReference type="SMART" id="SM00365">
    <property type="entry name" value="LRR_SD22"/>
    <property type="match status" value="4"/>
</dbReference>
<dbReference type="SMART" id="SM00034">
    <property type="entry name" value="CLECT"/>
    <property type="match status" value="2"/>
</dbReference>
<evidence type="ECO:0000259" key="20">
    <source>
        <dbReference type="PROSITE" id="PS50025"/>
    </source>
</evidence>
<dbReference type="InterPro" id="IPR003591">
    <property type="entry name" value="Leu-rich_rpt_typical-subtyp"/>
</dbReference>
<keyword evidence="6" id="KW-0677">Repeat</keyword>
<dbReference type="InParanoid" id="A0A6P8HYZ8"/>
<evidence type="ECO:0000259" key="22">
    <source>
        <dbReference type="PROSITE" id="PS50060"/>
    </source>
</evidence>
<dbReference type="CDD" id="cd00041">
    <property type="entry name" value="CUB"/>
    <property type="match status" value="1"/>
</dbReference>
<dbReference type="Pfam" id="PF00431">
    <property type="entry name" value="CUB"/>
    <property type="match status" value="1"/>
</dbReference>
<proteinExistence type="inferred from homology"/>
<keyword evidence="13 16" id="KW-0807">Transducer</keyword>
<dbReference type="SUPFAM" id="SSF52058">
    <property type="entry name" value="L domain-like"/>
    <property type="match status" value="1"/>
</dbReference>
<dbReference type="Pfam" id="PF00057">
    <property type="entry name" value="Ldl_recept_a"/>
    <property type="match status" value="3"/>
</dbReference>
<evidence type="ECO:0000259" key="23">
    <source>
        <dbReference type="PROSITE" id="PS50262"/>
    </source>
</evidence>
<keyword evidence="10 17" id="KW-0472">Membrane</keyword>
<dbReference type="InterPro" id="IPR011009">
    <property type="entry name" value="Kinase-like_dom_sf"/>
</dbReference>
<feature type="transmembrane region" description="Helical" evidence="17">
    <location>
        <begin position="2886"/>
        <end position="2913"/>
    </location>
</feature>
<dbReference type="PROSITE" id="PS50041">
    <property type="entry name" value="C_TYPE_LECTIN_2"/>
    <property type="match status" value="2"/>
</dbReference>
<dbReference type="PROSITE" id="PS50262">
    <property type="entry name" value="G_PROTEIN_RECEP_F1_2"/>
    <property type="match status" value="1"/>
</dbReference>
<dbReference type="InterPro" id="IPR017452">
    <property type="entry name" value="GPCR_Rhodpsn_7TM"/>
</dbReference>
<dbReference type="CDD" id="cd15137">
    <property type="entry name" value="7tmA_Relaxin_R"/>
    <property type="match status" value="1"/>
</dbReference>
<feature type="disulfide bond" evidence="15">
    <location>
        <begin position="1256"/>
        <end position="1274"/>
    </location>
</feature>
<dbReference type="Pfam" id="PF00001">
    <property type="entry name" value="7tm_1"/>
    <property type="match status" value="1"/>
</dbReference>
<evidence type="ECO:0000256" key="3">
    <source>
        <dbReference type="ARBA" id="ARBA00022614"/>
    </source>
</evidence>
<dbReference type="SMART" id="SM00220">
    <property type="entry name" value="S_TKc"/>
    <property type="match status" value="1"/>
</dbReference>
<reference evidence="27" key="1">
    <citation type="submission" date="2025-08" db="UniProtKB">
        <authorList>
            <consortium name="RefSeq"/>
        </authorList>
    </citation>
    <scope>IDENTIFICATION</scope>
    <source>
        <tissue evidence="27">Tentacle</tissue>
    </source>
</reference>
<dbReference type="SMART" id="SM00369">
    <property type="entry name" value="LRR_TYP"/>
    <property type="match status" value="7"/>
</dbReference>
<keyword evidence="8 17" id="KW-1133">Transmembrane helix</keyword>
<evidence type="ECO:0000259" key="25">
    <source>
        <dbReference type="PROSITE" id="PS51828"/>
    </source>
</evidence>
<keyword evidence="7" id="KW-0106">Calcium</keyword>
<dbReference type="RefSeq" id="XP_031561609.1">
    <property type="nucleotide sequence ID" value="XM_031705749.1"/>
</dbReference>
<dbReference type="InterPro" id="IPR016187">
    <property type="entry name" value="CTDL_fold"/>
</dbReference>
<dbReference type="InterPro" id="IPR001304">
    <property type="entry name" value="C-type_lectin-like"/>
</dbReference>
<evidence type="ECO:0000256" key="2">
    <source>
        <dbReference type="ARBA" id="ARBA00022475"/>
    </source>
</evidence>
<keyword evidence="9 16" id="KW-0297">G-protein coupled receptor</keyword>
<dbReference type="PROSITE" id="PS00237">
    <property type="entry name" value="G_PROTEIN_RECEP_F1_1"/>
    <property type="match status" value="1"/>
</dbReference>
<dbReference type="InterPro" id="IPR008979">
    <property type="entry name" value="Galactose-bd-like_sf"/>
</dbReference>
<keyword evidence="12 16" id="KW-0675">Receptor</keyword>
<dbReference type="InterPro" id="IPR032675">
    <property type="entry name" value="LRR_dom_sf"/>
</dbReference>
<dbReference type="GO" id="GO:0008528">
    <property type="term" value="F:G protein-coupled peptide receptor activity"/>
    <property type="evidence" value="ECO:0007669"/>
    <property type="project" value="TreeGrafter"/>
</dbReference>
<evidence type="ECO:0000256" key="7">
    <source>
        <dbReference type="ARBA" id="ARBA00022837"/>
    </source>
</evidence>
<dbReference type="GO" id="GO:0046872">
    <property type="term" value="F:metal ion binding"/>
    <property type="evidence" value="ECO:0007669"/>
    <property type="project" value="UniProtKB-KW"/>
</dbReference>
<dbReference type="InterPro" id="IPR000719">
    <property type="entry name" value="Prot_kinase_dom"/>
</dbReference>
<feature type="domain" description="Pentraxin (PTX)" evidence="25">
    <location>
        <begin position="1968"/>
        <end position="2175"/>
    </location>
</feature>
<feature type="domain" description="MAM" evidence="22">
    <location>
        <begin position="1056"/>
        <end position="1201"/>
    </location>
</feature>
<dbReference type="PANTHER" id="PTHR24372">
    <property type="entry name" value="GLYCOPROTEIN HORMONE RECEPTOR"/>
    <property type="match status" value="1"/>
</dbReference>
<dbReference type="SUPFAM" id="SSF57424">
    <property type="entry name" value="LDL receptor-like module"/>
    <property type="match status" value="3"/>
</dbReference>
<keyword evidence="3" id="KW-0433">Leucine-rich repeat</keyword>
<dbReference type="GO" id="GO:0004672">
    <property type="term" value="F:protein kinase activity"/>
    <property type="evidence" value="ECO:0007669"/>
    <property type="project" value="InterPro"/>
</dbReference>
<evidence type="ECO:0000256" key="14">
    <source>
        <dbReference type="PROSITE-ProRule" id="PRU00122"/>
    </source>
</evidence>
<evidence type="ECO:0000256" key="8">
    <source>
        <dbReference type="ARBA" id="ARBA00022989"/>
    </source>
</evidence>
<dbReference type="SMART" id="SM00137">
    <property type="entry name" value="MAM"/>
    <property type="match status" value="4"/>
</dbReference>
<dbReference type="InterPro" id="IPR001791">
    <property type="entry name" value="Laminin_G"/>
</dbReference>
<dbReference type="SUPFAM" id="SSF56436">
    <property type="entry name" value="C-type lectin-like"/>
    <property type="match status" value="2"/>
</dbReference>
<dbReference type="Pfam" id="PF00354">
    <property type="entry name" value="Pentaxin"/>
    <property type="match status" value="1"/>
</dbReference>
<dbReference type="SUPFAM" id="SSF49899">
    <property type="entry name" value="Concanavalin A-like lectins/glucanases"/>
    <property type="match status" value="7"/>
</dbReference>
<dbReference type="InterPro" id="IPR001611">
    <property type="entry name" value="Leu-rich_rpt"/>
</dbReference>
<dbReference type="SUPFAM" id="SSF81321">
    <property type="entry name" value="Family A G protein-coupled receptor-like"/>
    <property type="match status" value="1"/>
</dbReference>
<evidence type="ECO:0000256" key="17">
    <source>
        <dbReference type="SAM" id="Phobius"/>
    </source>
</evidence>
<dbReference type="InterPro" id="IPR006585">
    <property type="entry name" value="FTP1"/>
</dbReference>
<evidence type="ECO:0000256" key="13">
    <source>
        <dbReference type="ARBA" id="ARBA00023224"/>
    </source>
</evidence>
<dbReference type="PROSITE" id="PS50025">
    <property type="entry name" value="LAM_G_DOMAIN"/>
    <property type="match status" value="1"/>
</dbReference>
<dbReference type="GO" id="GO:0005524">
    <property type="term" value="F:ATP binding"/>
    <property type="evidence" value="ECO:0007669"/>
    <property type="project" value="InterPro"/>
</dbReference>
<comment type="similarity">
    <text evidence="16">Belongs to the G-protein coupled receptor 1 family.</text>
</comment>
<dbReference type="CDD" id="cd06263">
    <property type="entry name" value="MAM"/>
    <property type="match status" value="2"/>
</dbReference>
<dbReference type="PROSITE" id="PS51450">
    <property type="entry name" value="LRR"/>
    <property type="match status" value="5"/>
</dbReference>
<dbReference type="KEGG" id="aten:116297509"/>
<dbReference type="FunFam" id="2.60.120.290:FF:000005">
    <property type="entry name" value="Procollagen C-endopeptidase enhancer 1"/>
    <property type="match status" value="1"/>
</dbReference>
<dbReference type="Gene3D" id="3.80.10.10">
    <property type="entry name" value="Ribonuclease Inhibitor"/>
    <property type="match status" value="2"/>
</dbReference>
<dbReference type="Gene3D" id="1.20.1070.10">
    <property type="entry name" value="Rhodopsin 7-helix transmembrane proteins"/>
    <property type="match status" value="1"/>
</dbReference>
<comment type="caution">
    <text evidence="14">Lacks conserved residue(s) required for the propagation of feature annotation.</text>
</comment>
<dbReference type="PROSITE" id="PS50068">
    <property type="entry name" value="LDLRA_2"/>
    <property type="match status" value="3"/>
</dbReference>
<evidence type="ECO:0000256" key="10">
    <source>
        <dbReference type="ARBA" id="ARBA00023136"/>
    </source>
</evidence>
<feature type="transmembrane region" description="Helical" evidence="17">
    <location>
        <begin position="2969"/>
        <end position="2990"/>
    </location>
</feature>
<feature type="transmembrane region" description="Helical" evidence="17">
    <location>
        <begin position="2743"/>
        <end position="2765"/>
    </location>
</feature>
<keyword evidence="11 15" id="KW-1015">Disulfide bond</keyword>
<evidence type="ECO:0000256" key="11">
    <source>
        <dbReference type="ARBA" id="ARBA00023157"/>
    </source>
</evidence>
<dbReference type="PROSITE" id="PS51828">
    <property type="entry name" value="PTX_2"/>
    <property type="match status" value="1"/>
</dbReference>
<evidence type="ECO:0000256" key="15">
    <source>
        <dbReference type="PROSITE-ProRule" id="PRU00124"/>
    </source>
</evidence>
<dbReference type="GO" id="GO:0005886">
    <property type="term" value="C:plasma membrane"/>
    <property type="evidence" value="ECO:0007669"/>
    <property type="project" value="UniProtKB-SubCell"/>
</dbReference>
<evidence type="ECO:0000259" key="21">
    <source>
        <dbReference type="PROSITE" id="PS50041"/>
    </source>
</evidence>
<dbReference type="SUPFAM" id="SSF56112">
    <property type="entry name" value="Protein kinase-like (PK-like)"/>
    <property type="match status" value="1"/>
</dbReference>
<evidence type="ECO:0000256" key="5">
    <source>
        <dbReference type="ARBA" id="ARBA00022723"/>
    </source>
</evidence>
<dbReference type="InterPro" id="IPR000859">
    <property type="entry name" value="CUB_dom"/>
</dbReference>
<dbReference type="SMART" id="SM00607">
    <property type="entry name" value="FTP"/>
    <property type="match status" value="1"/>
</dbReference>
<dbReference type="Gene3D" id="2.60.120.200">
    <property type="match status" value="7"/>
</dbReference>
<dbReference type="Gene3D" id="3.10.100.10">
    <property type="entry name" value="Mannose-Binding Protein A, subunit A"/>
    <property type="match status" value="2"/>
</dbReference>
<dbReference type="SMART" id="SM00159">
    <property type="entry name" value="PTX"/>
    <property type="match status" value="1"/>
</dbReference>
<dbReference type="Pfam" id="PF00059">
    <property type="entry name" value="Lectin_C"/>
    <property type="match status" value="2"/>
</dbReference>
<dbReference type="InterPro" id="IPR023415">
    <property type="entry name" value="LDLR_class-A_CS"/>
</dbReference>
<keyword evidence="26" id="KW-1185">Reference proteome</keyword>
<dbReference type="PROSITE" id="PS00740">
    <property type="entry name" value="MAM_1"/>
    <property type="match status" value="1"/>
</dbReference>
<dbReference type="Pfam" id="PF00069">
    <property type="entry name" value="Pkinase"/>
    <property type="match status" value="1"/>
</dbReference>
<feature type="disulfide bond" evidence="15">
    <location>
        <begin position="1220"/>
        <end position="1238"/>
    </location>
</feature>
<evidence type="ECO:0000259" key="24">
    <source>
        <dbReference type="PROSITE" id="PS51820"/>
    </source>
</evidence>